<dbReference type="GO" id="GO:0009190">
    <property type="term" value="P:cyclic nucleotide biosynthetic process"/>
    <property type="evidence" value="ECO:0007669"/>
    <property type="project" value="InterPro"/>
</dbReference>
<evidence type="ECO:0000256" key="4">
    <source>
        <dbReference type="ARBA" id="ARBA00022692"/>
    </source>
</evidence>
<dbReference type="InterPro" id="IPR001054">
    <property type="entry name" value="A/G_cyclase"/>
</dbReference>
<evidence type="ECO:0000313" key="14">
    <source>
        <dbReference type="Proteomes" id="UP000295192"/>
    </source>
</evidence>
<keyword evidence="6" id="KW-0547">Nucleotide-binding</keyword>
<protein>
    <recommendedName>
        <fullName evidence="3">adenylate cyclase</fullName>
        <ecNumber evidence="3">4.6.1.1</ecNumber>
    </recommendedName>
</protein>
<comment type="subcellular location">
    <subcellularLocation>
        <location evidence="2">Membrane</location>
        <topology evidence="2">Multi-pass membrane protein</topology>
    </subcellularLocation>
</comment>
<keyword evidence="14" id="KW-1185">Reference proteome</keyword>
<dbReference type="SUPFAM" id="SSF55073">
    <property type="entry name" value="Nucleotide cyclase"/>
    <property type="match status" value="1"/>
</dbReference>
<comment type="caution">
    <text evidence="13">The sequence shown here is derived from an EMBL/GenBank/DDBJ whole genome shotgun (WGS) entry which is preliminary data.</text>
</comment>
<dbReference type="Gene3D" id="3.30.70.1230">
    <property type="entry name" value="Nucleotide cyclase"/>
    <property type="match status" value="1"/>
</dbReference>
<dbReference type="GO" id="GO:0035556">
    <property type="term" value="P:intracellular signal transduction"/>
    <property type="evidence" value="ECO:0007669"/>
    <property type="project" value="InterPro"/>
</dbReference>
<keyword evidence="7" id="KW-0067">ATP-binding</keyword>
<dbReference type="GO" id="GO:0007189">
    <property type="term" value="P:adenylate cyclase-activating G protein-coupled receptor signaling pathway"/>
    <property type="evidence" value="ECO:0007669"/>
    <property type="project" value="TreeGrafter"/>
</dbReference>
<name>A0A484AM28_DRONA</name>
<keyword evidence="11" id="KW-0456">Lyase</keyword>
<dbReference type="PANTHER" id="PTHR45627:SF23">
    <property type="entry name" value="AT30656P-RELATED"/>
    <property type="match status" value="1"/>
</dbReference>
<keyword evidence="4" id="KW-0812">Transmembrane</keyword>
<feature type="domain" description="Guanylate cyclase" evidence="12">
    <location>
        <begin position="88"/>
        <end position="121"/>
    </location>
</feature>
<gene>
    <name evidence="13" type="ORF">AWZ03_015395</name>
</gene>
<accession>A0A484AM28</accession>
<evidence type="ECO:0000256" key="6">
    <source>
        <dbReference type="ARBA" id="ARBA00022741"/>
    </source>
</evidence>
<dbReference type="OrthoDB" id="10006362at2759"/>
<dbReference type="EC" id="4.6.1.1" evidence="3"/>
<proteinExistence type="predicted"/>
<dbReference type="GO" id="GO:0004016">
    <property type="term" value="F:adenylate cyclase activity"/>
    <property type="evidence" value="ECO:0007669"/>
    <property type="project" value="UniProtKB-EC"/>
</dbReference>
<evidence type="ECO:0000256" key="8">
    <source>
        <dbReference type="ARBA" id="ARBA00022842"/>
    </source>
</evidence>
<keyword evidence="5" id="KW-0479">Metal-binding</keyword>
<feature type="non-terminal residue" evidence="13">
    <location>
        <position position="1"/>
    </location>
</feature>
<dbReference type="Pfam" id="PF00211">
    <property type="entry name" value="Guanylate_cyc"/>
    <property type="match status" value="1"/>
</dbReference>
<dbReference type="GO" id="GO:0005524">
    <property type="term" value="F:ATP binding"/>
    <property type="evidence" value="ECO:0007669"/>
    <property type="project" value="UniProtKB-KW"/>
</dbReference>
<sequence length="128" mass="15102">LFYRLLNEITVRSSFIDRHQYVMEEIWLREAKNKEKQLLHGILPPDIARPFEKEIRYRITKTNKIHSEYQSSNLNQGIMALQFHPDVTILYADVVNYTHLTTTLTVNALVALLHDLYGRFDVAARIFK</sequence>
<dbReference type="GO" id="GO:0046872">
    <property type="term" value="F:metal ion binding"/>
    <property type="evidence" value="ECO:0007669"/>
    <property type="project" value="UniProtKB-KW"/>
</dbReference>
<dbReference type="EMBL" id="LSRL02008953">
    <property type="protein sequence ID" value="TDG38183.1"/>
    <property type="molecule type" value="Genomic_DNA"/>
</dbReference>
<evidence type="ECO:0000256" key="1">
    <source>
        <dbReference type="ARBA" id="ARBA00001593"/>
    </source>
</evidence>
<evidence type="ECO:0000313" key="13">
    <source>
        <dbReference type="EMBL" id="TDG38183.1"/>
    </source>
</evidence>
<evidence type="ECO:0000256" key="9">
    <source>
        <dbReference type="ARBA" id="ARBA00022989"/>
    </source>
</evidence>
<evidence type="ECO:0000256" key="7">
    <source>
        <dbReference type="ARBA" id="ARBA00022840"/>
    </source>
</evidence>
<dbReference type="GO" id="GO:0005886">
    <property type="term" value="C:plasma membrane"/>
    <property type="evidence" value="ECO:0007669"/>
    <property type="project" value="TreeGrafter"/>
</dbReference>
<dbReference type="Proteomes" id="UP000295192">
    <property type="component" value="Unassembled WGS sequence"/>
</dbReference>
<dbReference type="AlphaFoldDB" id="A0A484AM28"/>
<evidence type="ECO:0000256" key="11">
    <source>
        <dbReference type="ARBA" id="ARBA00023239"/>
    </source>
</evidence>
<keyword evidence="10" id="KW-0472">Membrane</keyword>
<reference evidence="13 14" key="1">
    <citation type="journal article" date="2019" name="J. Hered.">
        <title>An Improved Genome Assembly for Drosophila navojoa, the Basal Species in the mojavensis Cluster.</title>
        <authorList>
            <person name="Vanderlinde T."/>
            <person name="Dupim E.G."/>
            <person name="Nazario-Yepiz N.O."/>
            <person name="Carvalho A.B."/>
        </authorList>
    </citation>
    <scope>NUCLEOTIDE SEQUENCE [LARGE SCALE GENOMIC DNA]</scope>
    <source>
        <strain evidence="13">Navoj_Jal97</strain>
        <tissue evidence="13">Whole organism</tissue>
    </source>
</reference>
<evidence type="ECO:0000256" key="2">
    <source>
        <dbReference type="ARBA" id="ARBA00004141"/>
    </source>
</evidence>
<feature type="non-terminal residue" evidence="13">
    <location>
        <position position="128"/>
    </location>
</feature>
<evidence type="ECO:0000259" key="12">
    <source>
        <dbReference type="PROSITE" id="PS50125"/>
    </source>
</evidence>
<evidence type="ECO:0000256" key="5">
    <source>
        <dbReference type="ARBA" id="ARBA00022723"/>
    </source>
</evidence>
<keyword evidence="9" id="KW-1133">Transmembrane helix</keyword>
<comment type="catalytic activity">
    <reaction evidence="1">
        <text>ATP = 3',5'-cyclic AMP + diphosphate</text>
        <dbReference type="Rhea" id="RHEA:15389"/>
        <dbReference type="ChEBI" id="CHEBI:30616"/>
        <dbReference type="ChEBI" id="CHEBI:33019"/>
        <dbReference type="ChEBI" id="CHEBI:58165"/>
        <dbReference type="EC" id="4.6.1.1"/>
    </reaction>
</comment>
<dbReference type="PROSITE" id="PS50125">
    <property type="entry name" value="GUANYLATE_CYCLASE_2"/>
    <property type="match status" value="1"/>
</dbReference>
<dbReference type="PANTHER" id="PTHR45627">
    <property type="entry name" value="ADENYLATE CYCLASE TYPE 1"/>
    <property type="match status" value="1"/>
</dbReference>
<evidence type="ECO:0000256" key="10">
    <source>
        <dbReference type="ARBA" id="ARBA00023136"/>
    </source>
</evidence>
<dbReference type="STRING" id="7232.A0A484AM28"/>
<organism evidence="13 14">
    <name type="scientific">Drosophila navojoa</name>
    <name type="common">Fruit fly</name>
    <dbReference type="NCBI Taxonomy" id="7232"/>
    <lineage>
        <taxon>Eukaryota</taxon>
        <taxon>Metazoa</taxon>
        <taxon>Ecdysozoa</taxon>
        <taxon>Arthropoda</taxon>
        <taxon>Hexapoda</taxon>
        <taxon>Insecta</taxon>
        <taxon>Pterygota</taxon>
        <taxon>Neoptera</taxon>
        <taxon>Endopterygota</taxon>
        <taxon>Diptera</taxon>
        <taxon>Brachycera</taxon>
        <taxon>Muscomorpha</taxon>
        <taxon>Ephydroidea</taxon>
        <taxon>Drosophilidae</taxon>
        <taxon>Drosophila</taxon>
    </lineage>
</organism>
<keyword evidence="8" id="KW-0460">Magnesium</keyword>
<evidence type="ECO:0000256" key="3">
    <source>
        <dbReference type="ARBA" id="ARBA00012201"/>
    </source>
</evidence>
<dbReference type="InterPro" id="IPR029787">
    <property type="entry name" value="Nucleotide_cyclase"/>
</dbReference>